<comment type="caution">
    <text evidence="2">The sequence shown here is derived from an EMBL/GenBank/DDBJ whole genome shotgun (WGS) entry which is preliminary data.</text>
</comment>
<dbReference type="Proteomes" id="UP000676853">
    <property type="component" value="Unassembled WGS sequence"/>
</dbReference>
<organism evidence="2 3">
    <name type="scientific">Tsukamurella paurometabola</name>
    <name type="common">Corynebacterium paurometabolum</name>
    <dbReference type="NCBI Taxonomy" id="2061"/>
    <lineage>
        <taxon>Bacteria</taxon>
        <taxon>Bacillati</taxon>
        <taxon>Actinomycetota</taxon>
        <taxon>Actinomycetes</taxon>
        <taxon>Mycobacteriales</taxon>
        <taxon>Tsukamurellaceae</taxon>
        <taxon>Tsukamurella</taxon>
    </lineage>
</organism>
<keyword evidence="1" id="KW-0472">Membrane</keyword>
<keyword evidence="1" id="KW-0812">Transmembrane</keyword>
<name>A0ABS5NL37_TSUPA</name>
<evidence type="ECO:0000313" key="3">
    <source>
        <dbReference type="Proteomes" id="UP000676853"/>
    </source>
</evidence>
<sequence length="63" mass="7325">MVLFKADRLSGFVQKVNESSRQFNTYGLIFGIILYNLYVFVDISLVPEIIWLDLTVRLMIITP</sequence>
<evidence type="ECO:0000256" key="1">
    <source>
        <dbReference type="SAM" id="Phobius"/>
    </source>
</evidence>
<accession>A0ABS5NL37</accession>
<dbReference type="EMBL" id="JAGXOE010000749">
    <property type="protein sequence ID" value="MBS4105001.1"/>
    <property type="molecule type" value="Genomic_DNA"/>
</dbReference>
<keyword evidence="3" id="KW-1185">Reference proteome</keyword>
<keyword evidence="1" id="KW-1133">Transmembrane helix</keyword>
<reference evidence="2 3" key="1">
    <citation type="submission" date="2021-04" db="EMBL/GenBank/DDBJ databases">
        <title>Whole genome sequence analysis of a thiophenic sulfur metabolizing bacteria.</title>
        <authorList>
            <person name="Akhtar N."/>
            <person name="Akram J."/>
            <person name="Aslam A."/>
        </authorList>
    </citation>
    <scope>NUCLEOTIDE SEQUENCE [LARGE SCALE GENOMIC DNA]</scope>
    <source>
        <strain evidence="2 3">3OW</strain>
    </source>
</reference>
<gene>
    <name evidence="2" type="ORF">KFZ73_27675</name>
</gene>
<proteinExistence type="predicted"/>
<feature type="non-terminal residue" evidence="2">
    <location>
        <position position="63"/>
    </location>
</feature>
<feature type="transmembrane region" description="Helical" evidence="1">
    <location>
        <begin position="26"/>
        <end position="52"/>
    </location>
</feature>
<evidence type="ECO:0000313" key="2">
    <source>
        <dbReference type="EMBL" id="MBS4105001.1"/>
    </source>
</evidence>
<protein>
    <submittedName>
        <fullName evidence="2">Uncharacterized protein</fullName>
    </submittedName>
</protein>